<dbReference type="GO" id="GO:0030311">
    <property type="term" value="P:poly-N-acetyllactosamine biosynthetic process"/>
    <property type="evidence" value="ECO:0007669"/>
    <property type="project" value="TreeGrafter"/>
</dbReference>
<gene>
    <name evidence="14" type="primary">B3gnt3</name>
    <name evidence="14" type="ORF">EUBBOU_R15726</name>
</gene>
<comment type="subcellular location">
    <subcellularLocation>
        <location evidence="1 12">Golgi apparatus membrane</location>
        <topology evidence="1 12">Single-pass type II membrane protein</topology>
    </subcellularLocation>
</comment>
<dbReference type="EMBL" id="VWZE01025444">
    <property type="protein sequence ID" value="NXF98133.1"/>
    <property type="molecule type" value="Genomic_DNA"/>
</dbReference>
<dbReference type="Gene3D" id="3.90.550.50">
    <property type="match status" value="1"/>
</dbReference>
<evidence type="ECO:0000256" key="2">
    <source>
        <dbReference type="ARBA" id="ARBA00008661"/>
    </source>
</evidence>
<evidence type="ECO:0000256" key="13">
    <source>
        <dbReference type="SAM" id="SignalP"/>
    </source>
</evidence>
<keyword evidence="5" id="KW-0812">Transmembrane</keyword>
<keyword evidence="7" id="KW-1133">Transmembrane helix</keyword>
<keyword evidence="13" id="KW-0732">Signal</keyword>
<dbReference type="PANTHER" id="PTHR11214">
    <property type="entry name" value="BETA-1,3-N-ACETYLGLUCOSAMINYLTRANSFERASE"/>
    <property type="match status" value="1"/>
</dbReference>
<evidence type="ECO:0000256" key="7">
    <source>
        <dbReference type="ARBA" id="ARBA00022989"/>
    </source>
</evidence>
<keyword evidence="8 12" id="KW-0333">Golgi apparatus</keyword>
<dbReference type="GO" id="GO:0000139">
    <property type="term" value="C:Golgi membrane"/>
    <property type="evidence" value="ECO:0007669"/>
    <property type="project" value="UniProtKB-SubCell"/>
</dbReference>
<dbReference type="PANTHER" id="PTHR11214:SF23">
    <property type="entry name" value="N-ACETYLLACTOSAMINIDE BETA-1,3-N-ACETYLGLUCOSAMINYLTRANSFERASE 3"/>
    <property type="match status" value="1"/>
</dbReference>
<name>A0A7K8Y3E2_9PICI</name>
<evidence type="ECO:0000256" key="10">
    <source>
        <dbReference type="ARBA" id="ARBA00023180"/>
    </source>
</evidence>
<evidence type="ECO:0000256" key="9">
    <source>
        <dbReference type="ARBA" id="ARBA00023136"/>
    </source>
</evidence>
<evidence type="ECO:0000256" key="3">
    <source>
        <dbReference type="ARBA" id="ARBA00022676"/>
    </source>
</evidence>
<accession>A0A7K8Y3E2</accession>
<feature type="signal peptide" evidence="13">
    <location>
        <begin position="1"/>
        <end position="16"/>
    </location>
</feature>
<dbReference type="Proteomes" id="UP000583613">
    <property type="component" value="Unassembled WGS sequence"/>
</dbReference>
<evidence type="ECO:0000256" key="4">
    <source>
        <dbReference type="ARBA" id="ARBA00022679"/>
    </source>
</evidence>
<keyword evidence="10" id="KW-0325">Glycoprotein</keyword>
<feature type="non-terminal residue" evidence="14">
    <location>
        <position position="357"/>
    </location>
</feature>
<evidence type="ECO:0000256" key="6">
    <source>
        <dbReference type="ARBA" id="ARBA00022968"/>
    </source>
</evidence>
<comment type="pathway">
    <text evidence="11">Protein modification.</text>
</comment>
<keyword evidence="4 14" id="KW-0808">Transferase</keyword>
<evidence type="ECO:0000256" key="12">
    <source>
        <dbReference type="RuleBase" id="RU363063"/>
    </source>
</evidence>
<keyword evidence="15" id="KW-1185">Reference proteome</keyword>
<dbReference type="EC" id="2.4.1.-" evidence="12"/>
<keyword evidence="3 12" id="KW-0328">Glycosyltransferase</keyword>
<dbReference type="GO" id="GO:0008499">
    <property type="term" value="F:N-acetyl-beta-D-glucosaminide beta-(1,3)-galactosyltransferase activity"/>
    <property type="evidence" value="ECO:0007669"/>
    <property type="project" value="UniProtKB-ARBA"/>
</dbReference>
<reference evidence="14 15" key="1">
    <citation type="submission" date="2019-09" db="EMBL/GenBank/DDBJ databases">
        <title>Bird 10,000 Genomes (B10K) Project - Family phase.</title>
        <authorList>
            <person name="Zhang G."/>
        </authorList>
    </citation>
    <scope>NUCLEOTIDE SEQUENCE [LARGE SCALE GENOMIC DNA]</scope>
    <source>
        <strain evidence="14">B10K-DU-001-04</strain>
        <tissue evidence="14">Muscle</tissue>
    </source>
</reference>
<protein>
    <recommendedName>
        <fullName evidence="12">Hexosyltransferase</fullName>
        <ecNumber evidence="12">2.4.1.-</ecNumber>
    </recommendedName>
</protein>
<dbReference type="OrthoDB" id="2139606at2759"/>
<evidence type="ECO:0000313" key="14">
    <source>
        <dbReference type="EMBL" id="NXF98133.1"/>
    </source>
</evidence>
<evidence type="ECO:0000313" key="15">
    <source>
        <dbReference type="Proteomes" id="UP000583613"/>
    </source>
</evidence>
<dbReference type="AlphaFoldDB" id="A0A7K8Y3E2"/>
<dbReference type="Pfam" id="PF01762">
    <property type="entry name" value="Galactosyl_T"/>
    <property type="match status" value="1"/>
</dbReference>
<keyword evidence="6" id="KW-0735">Signal-anchor</keyword>
<dbReference type="GO" id="GO:0016266">
    <property type="term" value="P:protein O-linked glycosylation via N-acetyl-galactosamine"/>
    <property type="evidence" value="ECO:0007669"/>
    <property type="project" value="UniProtKB-ARBA"/>
</dbReference>
<organism evidence="14 15">
    <name type="scientific">Eubucco bourcierii</name>
    <name type="common">red-headed barbet</name>
    <dbReference type="NCBI Taxonomy" id="91767"/>
    <lineage>
        <taxon>Eukaryota</taxon>
        <taxon>Metazoa</taxon>
        <taxon>Chordata</taxon>
        <taxon>Craniata</taxon>
        <taxon>Vertebrata</taxon>
        <taxon>Euteleostomi</taxon>
        <taxon>Archelosauria</taxon>
        <taxon>Archosauria</taxon>
        <taxon>Dinosauria</taxon>
        <taxon>Saurischia</taxon>
        <taxon>Theropoda</taxon>
        <taxon>Coelurosauria</taxon>
        <taxon>Aves</taxon>
        <taxon>Neognathae</taxon>
        <taxon>Neoaves</taxon>
        <taxon>Telluraves</taxon>
        <taxon>Coraciimorphae</taxon>
        <taxon>Piciformes</taxon>
        <taxon>Ramphastidae</taxon>
        <taxon>Eubucco</taxon>
    </lineage>
</organism>
<sequence>LVALGFLALYCFLRWPQQPPQCSLPSKFQPTLPPPLNFPQAMPTPAPCLANSSVPNISGFSQLPTHVQDFLLYQHCRSFPLLLDVPDKCGGAEGSSHTFLLLAIKSSPANYNRREVIRKTWGQERTFRGASIRRLFLVGVEGSDERREEKLNRLLKLEQKERGDILQWHFKDTFFNLTLKQVLFHSWLLNNCPGVRFVFNGDDDVFANTDNLVRFAAGTGEGHLMVGHVIVNTGPIRAPYSKYYIPPALPAPRRYPPYCGGGGMLMSGFTARAIARQCQRLRLYPIDDVYLGLCLEREGLKPTPHFGIRTGGIRVPGKSRPLDPCYYRELLLVHGLLPYEVALVWDSIHDPQLRCGK</sequence>
<proteinExistence type="inferred from homology"/>
<evidence type="ECO:0000256" key="5">
    <source>
        <dbReference type="ARBA" id="ARBA00022692"/>
    </source>
</evidence>
<keyword evidence="9" id="KW-0472">Membrane</keyword>
<comment type="similarity">
    <text evidence="2 12">Belongs to the glycosyltransferase 31 family.</text>
</comment>
<evidence type="ECO:0000256" key="8">
    <source>
        <dbReference type="ARBA" id="ARBA00023034"/>
    </source>
</evidence>
<evidence type="ECO:0000256" key="1">
    <source>
        <dbReference type="ARBA" id="ARBA00004323"/>
    </source>
</evidence>
<comment type="caution">
    <text evidence="14">The sequence shown here is derived from an EMBL/GenBank/DDBJ whole genome shotgun (WGS) entry which is preliminary data.</text>
</comment>
<evidence type="ECO:0000256" key="11">
    <source>
        <dbReference type="ARBA" id="ARBA00043952"/>
    </source>
</evidence>
<feature type="non-terminal residue" evidence="14">
    <location>
        <position position="1"/>
    </location>
</feature>
<dbReference type="InterPro" id="IPR002659">
    <property type="entry name" value="Glyco_trans_31"/>
</dbReference>
<feature type="chain" id="PRO_5029820043" description="Hexosyltransferase" evidence="13">
    <location>
        <begin position="17"/>
        <end position="357"/>
    </location>
</feature>
<dbReference type="FunFam" id="3.90.550.50:FF:000009">
    <property type="entry name" value="Hexosyltransferase"/>
    <property type="match status" value="1"/>
</dbReference>